<evidence type="ECO:0000259" key="3">
    <source>
        <dbReference type="Pfam" id="PF20411"/>
    </source>
</evidence>
<feature type="region of interest" description="Disordered" evidence="2">
    <location>
        <begin position="49"/>
        <end position="118"/>
    </location>
</feature>
<dbReference type="InterPro" id="IPR046520">
    <property type="entry name" value="DUF6697"/>
</dbReference>
<dbReference type="EMBL" id="AACS02000005">
    <property type="protein sequence ID" value="EAU82648.2"/>
    <property type="molecule type" value="Genomic_DNA"/>
</dbReference>
<feature type="compositionally biased region" description="Polar residues" evidence="2">
    <location>
        <begin position="94"/>
        <end position="118"/>
    </location>
</feature>
<reference evidence="4 5" key="1">
    <citation type="journal article" date="2010" name="Proc. Natl. Acad. Sci. U.S.A.">
        <title>Insights into evolution of multicellular fungi from the assembled chromosomes of the mushroom Coprinopsis cinerea (Coprinus cinereus).</title>
        <authorList>
            <person name="Stajich J.E."/>
            <person name="Wilke S.K."/>
            <person name="Ahren D."/>
            <person name="Au C.H."/>
            <person name="Birren B.W."/>
            <person name="Borodovsky M."/>
            <person name="Burns C."/>
            <person name="Canback B."/>
            <person name="Casselton L.A."/>
            <person name="Cheng C.K."/>
            <person name="Deng J."/>
            <person name="Dietrich F.S."/>
            <person name="Fargo D.C."/>
            <person name="Farman M.L."/>
            <person name="Gathman A.C."/>
            <person name="Goldberg J."/>
            <person name="Guigo R."/>
            <person name="Hoegger P.J."/>
            <person name="Hooker J.B."/>
            <person name="Huggins A."/>
            <person name="James T.Y."/>
            <person name="Kamada T."/>
            <person name="Kilaru S."/>
            <person name="Kodira C."/>
            <person name="Kues U."/>
            <person name="Kupfer D."/>
            <person name="Kwan H.S."/>
            <person name="Lomsadze A."/>
            <person name="Li W."/>
            <person name="Lilly W.W."/>
            <person name="Ma L.J."/>
            <person name="Mackey A.J."/>
            <person name="Manning G."/>
            <person name="Martin F."/>
            <person name="Muraguchi H."/>
            <person name="Natvig D.O."/>
            <person name="Palmerini H."/>
            <person name="Ramesh M.A."/>
            <person name="Rehmeyer C.J."/>
            <person name="Roe B.A."/>
            <person name="Shenoy N."/>
            <person name="Stanke M."/>
            <person name="Ter-Hovhannisyan V."/>
            <person name="Tunlid A."/>
            <person name="Velagapudi R."/>
            <person name="Vision T.J."/>
            <person name="Zeng Q."/>
            <person name="Zolan M.E."/>
            <person name="Pukkila P.J."/>
        </authorList>
    </citation>
    <scope>NUCLEOTIDE SEQUENCE [LARGE SCALE GENOMIC DNA]</scope>
    <source>
        <strain evidence="5">Okayama-7 / 130 / ATCC MYA-4618 / FGSC 9003</strain>
    </source>
</reference>
<feature type="region of interest" description="Disordered" evidence="2">
    <location>
        <begin position="349"/>
        <end position="372"/>
    </location>
</feature>
<dbReference type="RefSeq" id="XP_001839215.2">
    <property type="nucleotide sequence ID" value="XM_001839163.2"/>
</dbReference>
<feature type="domain" description="DUF6697" evidence="3">
    <location>
        <begin position="381"/>
        <end position="448"/>
    </location>
</feature>
<gene>
    <name evidence="4" type="ORF">CC1G_07930</name>
</gene>
<feature type="coiled-coil region" evidence="1">
    <location>
        <begin position="120"/>
        <end position="181"/>
    </location>
</feature>
<keyword evidence="1" id="KW-0175">Coiled coil</keyword>
<dbReference type="Proteomes" id="UP000001861">
    <property type="component" value="Unassembled WGS sequence"/>
</dbReference>
<dbReference type="GeneID" id="6015827"/>
<accession>A8P6S1</accession>
<organism evidence="4 5">
    <name type="scientific">Coprinopsis cinerea (strain Okayama-7 / 130 / ATCC MYA-4618 / FGSC 9003)</name>
    <name type="common">Inky cap fungus</name>
    <name type="synonym">Hormographiella aspergillata</name>
    <dbReference type="NCBI Taxonomy" id="240176"/>
    <lineage>
        <taxon>Eukaryota</taxon>
        <taxon>Fungi</taxon>
        <taxon>Dikarya</taxon>
        <taxon>Basidiomycota</taxon>
        <taxon>Agaricomycotina</taxon>
        <taxon>Agaricomycetes</taxon>
        <taxon>Agaricomycetidae</taxon>
        <taxon>Agaricales</taxon>
        <taxon>Agaricineae</taxon>
        <taxon>Psathyrellaceae</taxon>
        <taxon>Coprinopsis</taxon>
    </lineage>
</organism>
<dbReference type="OrthoDB" id="3060478at2759"/>
<evidence type="ECO:0000313" key="5">
    <source>
        <dbReference type="Proteomes" id="UP000001861"/>
    </source>
</evidence>
<sequence>MDHTAPSPTGHPHLPTVIEIISTLGRELLEAKERIQQLELELALGSCSRPCRESQVPGLQLQRVSQSKPGSQLIPATGTDPSSSRPTPRVPAPTASQPTSTVPASSQTTATLPLPTTSQLENLESRIHQLQEERETLLEEGWKLKLKVTNLQTEIDTIRGIKREELAAQALSSSLHRQNEENVKRKTSDEHDRVLDLEATIASLKSDLDERDFKISELKQANSLLERRGKAWSLQDYLPILTHLPNVAGRPGPRGMPLCSVMERGVLEGALKGVLEGMLAQPENDRTNGANANATPYLYLPRALLCLPGEAQHNLALAPKYRFDVEGGVAEQLAEATIINFLHDSETVNPDSVTSESESKETTHQAMTTESTHQAMTKERTHQAMTNGSTQQQTMPPYTLQKEPTPTYKYTLLKETFASMYANGVLRVECMVLQCVGYDEELCRRIVKELDELEESEE</sequence>
<name>A8P6S1_COPC7</name>
<evidence type="ECO:0000313" key="4">
    <source>
        <dbReference type="EMBL" id="EAU82648.2"/>
    </source>
</evidence>
<proteinExistence type="predicted"/>
<evidence type="ECO:0000256" key="2">
    <source>
        <dbReference type="SAM" id="MobiDB-lite"/>
    </source>
</evidence>
<dbReference type="HOGENOM" id="CLU_597176_0_0_1"/>
<dbReference type="AlphaFoldDB" id="A8P6S1"/>
<comment type="caution">
    <text evidence="4">The sequence shown here is derived from an EMBL/GenBank/DDBJ whole genome shotgun (WGS) entry which is preliminary data.</text>
</comment>
<dbReference type="Pfam" id="PF20411">
    <property type="entry name" value="DUF6697"/>
    <property type="match status" value="1"/>
</dbReference>
<dbReference type="InParanoid" id="A8P6S1"/>
<keyword evidence="5" id="KW-1185">Reference proteome</keyword>
<dbReference type="KEGG" id="cci:CC1G_07930"/>
<dbReference type="VEuPathDB" id="FungiDB:CC1G_07930"/>
<evidence type="ECO:0000256" key="1">
    <source>
        <dbReference type="SAM" id="Coils"/>
    </source>
</evidence>
<protein>
    <recommendedName>
        <fullName evidence="3">DUF6697 domain-containing protein</fullName>
    </recommendedName>
</protein>